<gene>
    <name evidence="1" type="ORF">KME65_01425</name>
</gene>
<dbReference type="Proteomes" id="UP000770889">
    <property type="component" value="Unassembled WGS sequence"/>
</dbReference>
<accession>A0A944MAN3</accession>
<dbReference type="PIRSF" id="PIRSF012666">
    <property type="entry name" value="UCP012666"/>
    <property type="match status" value="1"/>
</dbReference>
<dbReference type="InterPro" id="IPR006336">
    <property type="entry name" value="GCS2"/>
</dbReference>
<proteinExistence type="predicted"/>
<dbReference type="InterPro" id="IPR014746">
    <property type="entry name" value="Gln_synth/guanido_kin_cat_dom"/>
</dbReference>
<dbReference type="Pfam" id="PF04107">
    <property type="entry name" value="GCS2"/>
    <property type="match status" value="1"/>
</dbReference>
<protein>
    <submittedName>
        <fullName evidence="1">Glutamate--cysteine ligase</fullName>
    </submittedName>
</protein>
<dbReference type="AlphaFoldDB" id="A0A944MAN3"/>
<dbReference type="EMBL" id="JAHHGM010000001">
    <property type="protein sequence ID" value="MBT2987600.1"/>
    <property type="molecule type" value="Genomic_DNA"/>
</dbReference>
<comment type="caution">
    <text evidence="1">The sequence shown here is derived from an EMBL/GenBank/DDBJ whole genome shotgun (WGS) entry which is preliminary data.</text>
</comment>
<evidence type="ECO:0000313" key="2">
    <source>
        <dbReference type="Proteomes" id="UP000770889"/>
    </source>
</evidence>
<reference evidence="1 2" key="1">
    <citation type="submission" date="2021-05" db="EMBL/GenBank/DDBJ databases">
        <title>Genetic and Functional Diversity in Clade A Lucinid endosymbionts from the Bahamas.</title>
        <authorList>
            <person name="Giani N.M."/>
            <person name="Engel A.S."/>
            <person name="Campbell B.J."/>
        </authorList>
    </citation>
    <scope>NUCLEOTIDE SEQUENCE [LARGE SCALE GENOMIC DNA]</scope>
    <source>
        <strain evidence="1">LUC16012Gg_MoonRockCtena</strain>
    </source>
</reference>
<dbReference type="Gene3D" id="3.30.590.20">
    <property type="match status" value="1"/>
</dbReference>
<keyword evidence="1" id="KW-0436">Ligase</keyword>
<name>A0A944MAN3_9GAMM</name>
<evidence type="ECO:0000313" key="1">
    <source>
        <dbReference type="EMBL" id="MBT2987600.1"/>
    </source>
</evidence>
<organism evidence="1 2">
    <name type="scientific">Candidatus Thiodiazotropha taylori</name>
    <dbReference type="NCBI Taxonomy" id="2792791"/>
    <lineage>
        <taxon>Bacteria</taxon>
        <taxon>Pseudomonadati</taxon>
        <taxon>Pseudomonadota</taxon>
        <taxon>Gammaproteobacteria</taxon>
        <taxon>Chromatiales</taxon>
        <taxon>Sedimenticolaceae</taxon>
        <taxon>Candidatus Thiodiazotropha</taxon>
    </lineage>
</organism>
<sequence length="472" mass="53460">MGQEIETCEFSAHDFAEFQRRLGRETQLLAEWFEEGVFASDGAIGGYELEACLLDRDANPAPLNQPLLERLDESLVVPELATFNVEINSTARALQGDVFERMAEELQSIWDKSNRAAQPLGARMGMIGIMPSLQQQALTLHNMSPLNRYQALNDQVFKLRHGKPLTVQIEGRETLNIEHDDVMLESAATSFQIHLQADAKRAALLYNLSKIASAPMVAVSANSPYLFGHDLWDETRIPLFEQSISVGASDLTKRVSFGIRYLYASMMENFEANYQRYPVLLPLLMDEPVEKLAHLRLHNGTIWRWNRPLIGFDDNGRPHLRIEHRVVPAGPSVIDAIANAAFYFGLVTGLAERYATPETEMGFIRARSNFYNAARMGLKAELFWFDWNTCPAETLIREQLLGVAGDGLRHLGIDAASIDYWLGIIEQRVVRGINGATWQRQWVARHGPHFQRLMEAYLEQQESGKPVHEWLL</sequence>
<dbReference type="InterPro" id="IPR050141">
    <property type="entry name" value="GCL_type2/YbdK_subfam"/>
</dbReference>
<dbReference type="GO" id="GO:0016879">
    <property type="term" value="F:ligase activity, forming carbon-nitrogen bonds"/>
    <property type="evidence" value="ECO:0007669"/>
    <property type="project" value="TreeGrafter"/>
</dbReference>
<dbReference type="PANTHER" id="PTHR36510:SF3">
    <property type="entry name" value="CONSERVED PROTEIN"/>
    <property type="match status" value="1"/>
</dbReference>
<dbReference type="InterPro" id="IPR016602">
    <property type="entry name" value="UCP012666"/>
</dbReference>
<dbReference type="SUPFAM" id="SSF55931">
    <property type="entry name" value="Glutamine synthetase/guanido kinase"/>
    <property type="match status" value="1"/>
</dbReference>
<dbReference type="PANTHER" id="PTHR36510">
    <property type="entry name" value="GLUTAMATE--CYSTEINE LIGASE 2-RELATED"/>
    <property type="match status" value="1"/>
</dbReference>